<gene>
    <name evidence="1" type="ORF">HMPREF9397_2051</name>
</gene>
<dbReference type="PATRIC" id="fig|888824.3.peg.2004"/>
<protein>
    <submittedName>
        <fullName evidence="1">Uncharacterized protein</fullName>
    </submittedName>
</protein>
<comment type="caution">
    <text evidence="1">The sequence shown here is derived from an EMBL/GenBank/DDBJ whole genome shotgun (WGS) entry which is preliminary data.</text>
</comment>
<evidence type="ECO:0000313" key="1">
    <source>
        <dbReference type="EMBL" id="EGG39029.1"/>
    </source>
</evidence>
<dbReference type="HOGENOM" id="CLU_3277536_0_0_9"/>
<dbReference type="AlphaFoldDB" id="F3SLM8"/>
<sequence>MTGWRCLILNRATATHNIPGKEIASWPKKLYDRDSVNFKGK</sequence>
<proteinExistence type="predicted"/>
<reference evidence="1 2" key="1">
    <citation type="submission" date="2011-03" db="EMBL/GenBank/DDBJ databases">
        <authorList>
            <person name="Muzny D."/>
            <person name="Qin X."/>
            <person name="Deng J."/>
            <person name="Jiang H."/>
            <person name="Liu Y."/>
            <person name="Qu J."/>
            <person name="Song X.-Z."/>
            <person name="Zhang L."/>
            <person name="Thornton R."/>
            <person name="Coyle M."/>
            <person name="Francisco L."/>
            <person name="Jackson L."/>
            <person name="Javaid M."/>
            <person name="Korchina V."/>
            <person name="Kovar C."/>
            <person name="Mata R."/>
            <person name="Mathew T."/>
            <person name="Ngo R."/>
            <person name="Nguyen L."/>
            <person name="Nguyen N."/>
            <person name="Okwuonu G."/>
            <person name="Ongeri F."/>
            <person name="Pham C."/>
            <person name="Simmons D."/>
            <person name="Wilczek-Boney K."/>
            <person name="Hale W."/>
            <person name="Jakkamsetti A."/>
            <person name="Pham P."/>
            <person name="Ruth R."/>
            <person name="San Lucas F."/>
            <person name="Warren J."/>
            <person name="Zhang J."/>
            <person name="Zhao Z."/>
            <person name="Zhou C."/>
            <person name="Zhu D."/>
            <person name="Lee S."/>
            <person name="Bess C."/>
            <person name="Blankenburg K."/>
            <person name="Forbes L."/>
            <person name="Fu Q."/>
            <person name="Gubbala S."/>
            <person name="Hirani K."/>
            <person name="Jayaseelan J.C."/>
            <person name="Lara F."/>
            <person name="Munidasa M."/>
            <person name="Palculict T."/>
            <person name="Patil S."/>
            <person name="Pu L.-L."/>
            <person name="Saada N."/>
            <person name="Tang L."/>
            <person name="Weissenberger G."/>
            <person name="Zhu Y."/>
            <person name="Hemphill L."/>
            <person name="Shang Y."/>
            <person name="Youmans B."/>
            <person name="Ayvaz T."/>
            <person name="Ross M."/>
            <person name="Santibanez J."/>
            <person name="Aqrawi P."/>
            <person name="Gross S."/>
            <person name="Joshi V."/>
            <person name="Fowler G."/>
            <person name="Nazareth L."/>
            <person name="Reid J."/>
            <person name="Worley K."/>
            <person name="Petrosino J."/>
            <person name="Highlander S."/>
            <person name="Gibbs R."/>
        </authorList>
    </citation>
    <scope>NUCLEOTIDE SEQUENCE [LARGE SCALE GENOMIC DNA]</scope>
    <source>
        <strain evidence="1 2">SK1087</strain>
    </source>
</reference>
<dbReference type="EMBL" id="AFDP01000024">
    <property type="protein sequence ID" value="EGG39029.1"/>
    <property type="molecule type" value="Genomic_DNA"/>
</dbReference>
<organism evidence="1 2">
    <name type="scientific">Streptococcus sanguinis SK1087</name>
    <dbReference type="NCBI Taxonomy" id="888824"/>
    <lineage>
        <taxon>Bacteria</taxon>
        <taxon>Bacillati</taxon>
        <taxon>Bacillota</taxon>
        <taxon>Bacilli</taxon>
        <taxon>Lactobacillales</taxon>
        <taxon>Streptococcaceae</taxon>
        <taxon>Streptococcus</taxon>
    </lineage>
</organism>
<accession>F3SLM8</accession>
<name>F3SLM8_STRSA</name>
<dbReference type="Proteomes" id="UP000003378">
    <property type="component" value="Unassembled WGS sequence"/>
</dbReference>
<evidence type="ECO:0000313" key="2">
    <source>
        <dbReference type="Proteomes" id="UP000003378"/>
    </source>
</evidence>